<gene>
    <name evidence="4" type="ORF">SORBI_3007G145300</name>
</gene>
<feature type="compositionally biased region" description="Basic and acidic residues" evidence="1">
    <location>
        <begin position="992"/>
        <end position="1010"/>
    </location>
</feature>
<name>A0A1Z5R9X6_SORBI</name>
<dbReference type="InterPro" id="IPR001878">
    <property type="entry name" value="Znf_CCHC"/>
</dbReference>
<feature type="signal peptide" evidence="2">
    <location>
        <begin position="1"/>
        <end position="21"/>
    </location>
</feature>
<dbReference type="AlphaFoldDB" id="A0A1Z5R9X6"/>
<feature type="region of interest" description="Disordered" evidence="1">
    <location>
        <begin position="886"/>
        <end position="928"/>
    </location>
</feature>
<dbReference type="Proteomes" id="UP000000768">
    <property type="component" value="Chromosome 7"/>
</dbReference>
<dbReference type="InterPro" id="IPR036875">
    <property type="entry name" value="Znf_CCHC_sf"/>
</dbReference>
<dbReference type="GO" id="GO:0003676">
    <property type="term" value="F:nucleic acid binding"/>
    <property type="evidence" value="ECO:0007669"/>
    <property type="project" value="InterPro"/>
</dbReference>
<feature type="domain" description="CCHC-type" evidence="3">
    <location>
        <begin position="172"/>
        <end position="188"/>
    </location>
</feature>
<feature type="region of interest" description="Disordered" evidence="1">
    <location>
        <begin position="331"/>
        <end position="358"/>
    </location>
</feature>
<dbReference type="SMART" id="SM00343">
    <property type="entry name" value="ZnF_C2HC"/>
    <property type="match status" value="2"/>
</dbReference>
<dbReference type="Gene3D" id="4.10.60.10">
    <property type="entry name" value="Zinc finger, CCHC-type"/>
    <property type="match status" value="1"/>
</dbReference>
<dbReference type="SUPFAM" id="SSF57756">
    <property type="entry name" value="Retrovirus zinc finger-like domains"/>
    <property type="match status" value="1"/>
</dbReference>
<keyword evidence="5" id="KW-1185">Reference proteome</keyword>
<keyword evidence="2" id="KW-0732">Signal</keyword>
<evidence type="ECO:0000313" key="4">
    <source>
        <dbReference type="EMBL" id="OQU80570.1"/>
    </source>
</evidence>
<proteinExistence type="predicted"/>
<dbReference type="PANTHER" id="PTHR33075">
    <property type="entry name" value="OS02G0499800 PROTEIN"/>
    <property type="match status" value="1"/>
</dbReference>
<feature type="compositionally biased region" description="Polar residues" evidence="1">
    <location>
        <begin position="333"/>
        <end position="343"/>
    </location>
</feature>
<evidence type="ECO:0000256" key="1">
    <source>
        <dbReference type="SAM" id="MobiDB-lite"/>
    </source>
</evidence>
<feature type="region of interest" description="Disordered" evidence="1">
    <location>
        <begin position="193"/>
        <end position="212"/>
    </location>
</feature>
<dbReference type="FunCoup" id="A0A1Z5R9X6">
    <property type="interactions" value="213"/>
</dbReference>
<evidence type="ECO:0000256" key="2">
    <source>
        <dbReference type="SAM" id="SignalP"/>
    </source>
</evidence>
<feature type="chain" id="PRO_5012238796" description="CCHC-type domain-containing protein" evidence="2">
    <location>
        <begin position="22"/>
        <end position="1010"/>
    </location>
</feature>
<evidence type="ECO:0000259" key="3">
    <source>
        <dbReference type="SMART" id="SM00343"/>
    </source>
</evidence>
<dbReference type="InParanoid" id="A0A1Z5R9X6"/>
<protein>
    <recommendedName>
        <fullName evidence="3">CCHC-type domain-containing protein</fullName>
    </recommendedName>
</protein>
<sequence length="1010" mass="113804">MLFNHPILLLIRLCFSVCCLADRVFKFSVFSSSVGFHILKLRSFECAFFKVFFHLWSNGGPNWKNVLTGANSIPVGNRPPNSQVSSSKSKSVFERLVFPEKAPISRGNRAERIGHVHQARPASFVLGANLNHRPTSSWKAPAKNPSYTLQAGICSRCLEPDHTREMCKSSIRCFACRQRGHISLNCMGNGTLASSGSRGSERNGKKALGQNSATTLETDLSLGLQRTGPPIFNSFSAWAKFTQVISQSSPTPAPVVVQWPDSMTHGPNREDPHQIMRQCFAKATDRVQRSNPSPSTAINCAPSGINSAAQAEQRKPHSAWEDTTLLQPFLHKSPSQNQSQSMAFQRADPTPFKPRGFQVQDIPNRPMMVRAVARRRPARRNEDLAIATISPLPGNHLHFPVVEEILREFLEQYRRTRIVDVQPTHLGQAFVRFDLEQDRDRFVLDSPHAYGDVFISFVRHNQGRNWRRVYFNHECWLMLMGLPKDYWEREHIDTVLGPYATTVTWHNDPRNLARLIVKARVVDLEDIPYFVLFSDPEGHEGESWTVQCEIPKHENLGAGPPDEEPVPPPPVDMGPPMYDFFGLGQQVLAPVAEHGQQNEQQGLLEVAQNEAEGQGNGLEVDHQEQHQDEWKGWLEELHALVQAEEPPAMQPNLNVAPVALQQDLNEPPIIAEDPQEAIFHPGLNQEQGEEQFILPQPAPAEQQDFLLEEVADNLDQQVQVNIPALQHPLENFLHHEIPEEDLMELDMADHQLQGQQHIAEEAGQVFQNNIQLGMVRTFFFNQPHLEMPKAPELLKVLLQKNAMNANKDSWVIEIPTKWLGFFKAMLQAPAQQSWAKELLQTDFPKLMQEEGESMDLIDLKQMPMAQNNCPLLQLEPSMAQEIEEAIPEDQPNDLGSPSKKRSRKEKTATPIIDSVVRRSTRVRSQSNGFKVSPCKAKNCLGCSVVPPTIPQPILKKIGSTLCQLKEEDLQGLNGNAKKKVDPIGKKQKKNKKDGESKDDEDKRAHEDKEN</sequence>
<reference evidence="5" key="2">
    <citation type="journal article" date="2018" name="Plant J.">
        <title>The Sorghum bicolor reference genome: improved assembly, gene annotations, a transcriptome atlas, and signatures of genome organization.</title>
        <authorList>
            <person name="McCormick R.F."/>
            <person name="Truong S.K."/>
            <person name="Sreedasyam A."/>
            <person name="Jenkins J."/>
            <person name="Shu S."/>
            <person name="Sims D."/>
            <person name="Kennedy M."/>
            <person name="Amirebrahimi M."/>
            <person name="Weers B.D."/>
            <person name="McKinley B."/>
            <person name="Mattison A."/>
            <person name="Morishige D.T."/>
            <person name="Grimwood J."/>
            <person name="Schmutz J."/>
            <person name="Mullet J.E."/>
        </authorList>
    </citation>
    <scope>NUCLEOTIDE SEQUENCE [LARGE SCALE GENOMIC DNA]</scope>
    <source>
        <strain evidence="5">cv. BTx623</strain>
    </source>
</reference>
<feature type="domain" description="CCHC-type" evidence="3">
    <location>
        <begin position="153"/>
        <end position="169"/>
    </location>
</feature>
<dbReference type="InterPro" id="IPR056018">
    <property type="entry name" value="DUF7597"/>
</dbReference>
<dbReference type="Pfam" id="PF24530">
    <property type="entry name" value="DUF7597"/>
    <property type="match status" value="1"/>
</dbReference>
<accession>A0A1Z5R9X6</accession>
<dbReference type="GO" id="GO:0008270">
    <property type="term" value="F:zinc ion binding"/>
    <property type="evidence" value="ECO:0007669"/>
    <property type="project" value="InterPro"/>
</dbReference>
<reference evidence="4 5" key="1">
    <citation type="journal article" date="2009" name="Nature">
        <title>The Sorghum bicolor genome and the diversification of grasses.</title>
        <authorList>
            <person name="Paterson A.H."/>
            <person name="Bowers J.E."/>
            <person name="Bruggmann R."/>
            <person name="Dubchak I."/>
            <person name="Grimwood J."/>
            <person name="Gundlach H."/>
            <person name="Haberer G."/>
            <person name="Hellsten U."/>
            <person name="Mitros T."/>
            <person name="Poliakov A."/>
            <person name="Schmutz J."/>
            <person name="Spannagl M."/>
            <person name="Tang H."/>
            <person name="Wang X."/>
            <person name="Wicker T."/>
            <person name="Bharti A.K."/>
            <person name="Chapman J."/>
            <person name="Feltus F.A."/>
            <person name="Gowik U."/>
            <person name="Grigoriev I.V."/>
            <person name="Lyons E."/>
            <person name="Maher C.A."/>
            <person name="Martis M."/>
            <person name="Narechania A."/>
            <person name="Otillar R.P."/>
            <person name="Penning B.W."/>
            <person name="Salamov A.A."/>
            <person name="Wang Y."/>
            <person name="Zhang L."/>
            <person name="Carpita N.C."/>
            <person name="Freeling M."/>
            <person name="Gingle A.R."/>
            <person name="Hash C.T."/>
            <person name="Keller B."/>
            <person name="Klein P."/>
            <person name="Kresovich S."/>
            <person name="McCann M.C."/>
            <person name="Ming R."/>
            <person name="Peterson D.G."/>
            <person name="Mehboob-ur-Rahman"/>
            <person name="Ware D."/>
            <person name="Westhoff P."/>
            <person name="Mayer K.F."/>
            <person name="Messing J."/>
            <person name="Rokhsar D.S."/>
        </authorList>
    </citation>
    <scope>NUCLEOTIDE SEQUENCE [LARGE SCALE GENOMIC DNA]</scope>
    <source>
        <strain evidence="5">cv. BTx623</strain>
    </source>
</reference>
<organism evidence="4 5">
    <name type="scientific">Sorghum bicolor</name>
    <name type="common">Sorghum</name>
    <name type="synonym">Sorghum vulgare</name>
    <dbReference type="NCBI Taxonomy" id="4558"/>
    <lineage>
        <taxon>Eukaryota</taxon>
        <taxon>Viridiplantae</taxon>
        <taxon>Streptophyta</taxon>
        <taxon>Embryophyta</taxon>
        <taxon>Tracheophyta</taxon>
        <taxon>Spermatophyta</taxon>
        <taxon>Magnoliopsida</taxon>
        <taxon>Liliopsida</taxon>
        <taxon>Poales</taxon>
        <taxon>Poaceae</taxon>
        <taxon>PACMAD clade</taxon>
        <taxon>Panicoideae</taxon>
        <taxon>Andropogonodae</taxon>
        <taxon>Andropogoneae</taxon>
        <taxon>Sorghinae</taxon>
        <taxon>Sorghum</taxon>
    </lineage>
</organism>
<dbReference type="PANTHER" id="PTHR33075:SF7">
    <property type="entry name" value="OS02G0303350 PROTEIN"/>
    <property type="match status" value="1"/>
</dbReference>
<evidence type="ECO:0000313" key="5">
    <source>
        <dbReference type="Proteomes" id="UP000000768"/>
    </source>
</evidence>
<feature type="region of interest" description="Disordered" evidence="1">
    <location>
        <begin position="968"/>
        <end position="1010"/>
    </location>
</feature>
<dbReference type="Gramene" id="OQU80570">
    <property type="protein sequence ID" value="OQU80570"/>
    <property type="gene ID" value="SORBI_3007G145300"/>
</dbReference>
<dbReference type="OMA" id="STAINCA"/>
<dbReference type="EMBL" id="CM000766">
    <property type="protein sequence ID" value="OQU80570.1"/>
    <property type="molecule type" value="Genomic_DNA"/>
</dbReference>